<evidence type="ECO:0000256" key="1">
    <source>
        <dbReference type="ARBA" id="ARBA00010088"/>
    </source>
</evidence>
<feature type="active site" description="Proton donor" evidence="4">
    <location>
        <position position="313"/>
    </location>
</feature>
<evidence type="ECO:0000259" key="5">
    <source>
        <dbReference type="Pfam" id="PF06441"/>
    </source>
</evidence>
<keyword evidence="2" id="KW-0058">Aromatic hydrocarbons catabolism</keyword>
<dbReference type="RefSeq" id="WP_123782331.1">
    <property type="nucleotide sequence ID" value="NZ_RKIK01000034.1"/>
</dbReference>
<gene>
    <name evidence="6" type="ORF">EGH82_12560</name>
</gene>
<feature type="active site" description="Proton acceptor" evidence="4">
    <location>
        <position position="365"/>
    </location>
</feature>
<accession>A0A3N3DZQ1</accession>
<keyword evidence="3 6" id="KW-0378">Hydrolase</keyword>
<dbReference type="Proteomes" id="UP000278792">
    <property type="component" value="Unassembled WGS sequence"/>
</dbReference>
<dbReference type="GO" id="GO:0097176">
    <property type="term" value="P:epoxide metabolic process"/>
    <property type="evidence" value="ECO:0007669"/>
    <property type="project" value="TreeGrafter"/>
</dbReference>
<dbReference type="EMBL" id="RKIK01000034">
    <property type="protein sequence ID" value="ROV59718.1"/>
    <property type="molecule type" value="Genomic_DNA"/>
</dbReference>
<proteinExistence type="inferred from homology"/>
<evidence type="ECO:0000256" key="4">
    <source>
        <dbReference type="PIRSR" id="PIRSR001112-1"/>
    </source>
</evidence>
<protein>
    <submittedName>
        <fullName evidence="6">Epoxide hydrolase</fullName>
    </submittedName>
</protein>
<dbReference type="PRINTS" id="PR00412">
    <property type="entry name" value="EPOXHYDRLASE"/>
</dbReference>
<dbReference type="PANTHER" id="PTHR21661:SF35">
    <property type="entry name" value="EPOXIDE HYDROLASE"/>
    <property type="match status" value="1"/>
</dbReference>
<dbReference type="PIRSF" id="PIRSF001112">
    <property type="entry name" value="Epoxide_hydrolase"/>
    <property type="match status" value="1"/>
</dbReference>
<comment type="caution">
    <text evidence="6">The sequence shown here is derived from an EMBL/GenBank/DDBJ whole genome shotgun (WGS) entry which is preliminary data.</text>
</comment>
<evidence type="ECO:0000256" key="3">
    <source>
        <dbReference type="ARBA" id="ARBA00022801"/>
    </source>
</evidence>
<dbReference type="InterPro" id="IPR000639">
    <property type="entry name" value="Epox_hydrolase-like"/>
</dbReference>
<dbReference type="GO" id="GO:0004301">
    <property type="term" value="F:epoxide hydrolase activity"/>
    <property type="evidence" value="ECO:0007669"/>
    <property type="project" value="TreeGrafter"/>
</dbReference>
<dbReference type="InterPro" id="IPR010497">
    <property type="entry name" value="Epoxide_hydro_N"/>
</dbReference>
<dbReference type="Pfam" id="PF06441">
    <property type="entry name" value="EHN"/>
    <property type="match status" value="1"/>
</dbReference>
<organism evidence="6 7">
    <name type="scientific">Vibrio ponticus</name>
    <dbReference type="NCBI Taxonomy" id="265668"/>
    <lineage>
        <taxon>Bacteria</taxon>
        <taxon>Pseudomonadati</taxon>
        <taxon>Pseudomonadota</taxon>
        <taxon>Gammaproteobacteria</taxon>
        <taxon>Vibrionales</taxon>
        <taxon>Vibrionaceae</taxon>
        <taxon>Vibrio</taxon>
    </lineage>
</organism>
<evidence type="ECO:0000256" key="2">
    <source>
        <dbReference type="ARBA" id="ARBA00022797"/>
    </source>
</evidence>
<dbReference type="Gene3D" id="3.40.50.1820">
    <property type="entry name" value="alpha/beta hydrolase"/>
    <property type="match status" value="1"/>
</dbReference>
<evidence type="ECO:0000313" key="6">
    <source>
        <dbReference type="EMBL" id="ROV59718.1"/>
    </source>
</evidence>
<dbReference type="PANTHER" id="PTHR21661">
    <property type="entry name" value="EPOXIDE HYDROLASE 1-RELATED"/>
    <property type="match status" value="1"/>
</dbReference>
<comment type="similarity">
    <text evidence="1">Belongs to the peptidase S33 family.</text>
</comment>
<name>A0A3N3DZQ1_9VIBR</name>
<sequence>MKNEVIKPFKIHISDEDITDLKRRLELTRFTDEIEDSGWDYGTNLNYLKQLVHHWANEFDWRSEEKALNEFNQYTTNIDGFDLHFIHQKSNYENARTLVLLHGWPGSFMEFTKIIGPLTDPERYGGLIEDSFNVVVPSLPGFGFSERPSKKGYTPEYMADVIALLMHRLGYEHYGLQGGDWGSTIGRYIATNYSDHVTGLHLNFCDTMPSVDGKSVSLATEDLTPLELKRLAASRSFASEGRAYFELLSTKPQTVNYALNDSPAGLAAWMIEKFHSWSDCENNIESRFSKDELLTNISIYWFTQTASSASRIYYEQRHAESKPRLNVSVPTARALFPAEIKTPQRDWVEASYNLVRWTEMPSGGHFAALEEPELLIDDIRAFFRDLLNSK</sequence>
<dbReference type="SUPFAM" id="SSF53474">
    <property type="entry name" value="alpha/beta-Hydrolases"/>
    <property type="match status" value="1"/>
</dbReference>
<feature type="domain" description="Epoxide hydrolase N-terminal" evidence="5">
    <location>
        <begin position="6"/>
        <end position="111"/>
    </location>
</feature>
<dbReference type="AlphaFoldDB" id="A0A3N3DZQ1"/>
<dbReference type="InterPro" id="IPR029058">
    <property type="entry name" value="AB_hydrolase_fold"/>
</dbReference>
<dbReference type="InterPro" id="IPR016292">
    <property type="entry name" value="Epoxide_hydrolase"/>
</dbReference>
<reference evidence="6 7" key="1">
    <citation type="submission" date="2018-11" db="EMBL/GenBank/DDBJ databases">
        <title>Vibrio ponticus strain CAIM 1751 pathogenic for the snapper Lutjanus guttatus.</title>
        <authorList>
            <person name="Soto-Rodriguez S."/>
            <person name="Lozano-Olvera R."/>
            <person name="Gomez-Gil B."/>
        </authorList>
    </citation>
    <scope>NUCLEOTIDE SEQUENCE [LARGE SCALE GENOMIC DNA]</scope>
    <source>
        <strain evidence="6 7">CAIM 1751</strain>
    </source>
</reference>
<feature type="active site" description="Nucleophile" evidence="4">
    <location>
        <position position="180"/>
    </location>
</feature>
<evidence type="ECO:0000313" key="7">
    <source>
        <dbReference type="Proteomes" id="UP000278792"/>
    </source>
</evidence>